<sequence length="113" mass="11503">MTLIERTTKSANSLADQAVSTVSQVGTAIAEGIVVTAEDLRAGLKDGKIRPRTVLAAAAIGLVAVVEWPVLLVVGGGAFVASKFRKPTTDGADSAESTLGEDTPAPESAEPQD</sequence>
<proteinExistence type="predicted"/>
<dbReference type="RefSeq" id="WP_096441614.1">
    <property type="nucleotide sequence ID" value="NZ_AP018164.1"/>
</dbReference>
<gene>
    <name evidence="1" type="ORF">MSG_03571</name>
</gene>
<organism evidence="1 2">
    <name type="scientific">Mycobacterium shigaense</name>
    <dbReference type="NCBI Taxonomy" id="722731"/>
    <lineage>
        <taxon>Bacteria</taxon>
        <taxon>Bacillati</taxon>
        <taxon>Actinomycetota</taxon>
        <taxon>Actinomycetes</taxon>
        <taxon>Mycobacteriales</taxon>
        <taxon>Mycobacteriaceae</taxon>
        <taxon>Mycobacterium</taxon>
        <taxon>Mycobacterium simiae complex</taxon>
    </lineage>
</organism>
<keyword evidence="2" id="KW-1185">Reference proteome</keyword>
<dbReference type="KEGG" id="mshg:MSG_03571"/>
<accession>A0A1Z4EL79</accession>
<evidence type="ECO:0000313" key="1">
    <source>
        <dbReference type="EMBL" id="BAX93701.1"/>
    </source>
</evidence>
<reference evidence="2" key="1">
    <citation type="submission" date="2017-06" db="EMBL/GenBank/DDBJ databases">
        <title>Complete Genome Sequence of Mycobacterium shigaense.</title>
        <authorList>
            <person name="Fukano H."/>
            <person name="Yoshida M."/>
            <person name="Kazumi Y."/>
            <person name="Ogura Y."/>
            <person name="Mitarai S."/>
            <person name="Hayashi T."/>
            <person name="Hoshino Y."/>
        </authorList>
    </citation>
    <scope>NUCLEOTIDE SEQUENCE [LARGE SCALE GENOMIC DNA]</scope>
    <source>
        <strain evidence="2">UN-152</strain>
    </source>
</reference>
<protein>
    <submittedName>
        <fullName evidence="1">Uncharacterized protein</fullName>
    </submittedName>
</protein>
<dbReference type="AlphaFoldDB" id="A0A1Z4EL79"/>
<evidence type="ECO:0000313" key="2">
    <source>
        <dbReference type="Proteomes" id="UP000217736"/>
    </source>
</evidence>
<dbReference type="OrthoDB" id="4744059at2"/>
<dbReference type="Proteomes" id="UP000217736">
    <property type="component" value="Chromosome"/>
</dbReference>
<dbReference type="EMBL" id="AP018164">
    <property type="protein sequence ID" value="BAX93701.1"/>
    <property type="molecule type" value="Genomic_DNA"/>
</dbReference>
<name>A0A1Z4EL79_9MYCO</name>